<evidence type="ECO:0000313" key="4">
    <source>
        <dbReference type="EMBL" id="ALM76262.1"/>
    </source>
</evidence>
<dbReference type="Gene3D" id="1.20.120.1260">
    <property type="entry name" value="CRISPR-Cas system, Cmr2 subunit, D4 domain, six-helix bundle"/>
    <property type="match status" value="1"/>
</dbReference>
<organism evidence="4 5">
    <name type="scientific">Thermococcus barophilus</name>
    <dbReference type="NCBI Taxonomy" id="55802"/>
    <lineage>
        <taxon>Archaea</taxon>
        <taxon>Methanobacteriati</taxon>
        <taxon>Methanobacteriota</taxon>
        <taxon>Thermococci</taxon>
        <taxon>Thermococcales</taxon>
        <taxon>Thermococcaceae</taxon>
        <taxon>Thermococcus</taxon>
    </lineage>
</organism>
<dbReference type="PANTHER" id="PTHR36528">
    <property type="entry name" value="CRISPR SYSTEM SINGLE-STRAND-SPECIFIC DEOXYRIBONUCLEASE CAS10/CSM1 (SUBTYPE III-A)"/>
    <property type="match status" value="1"/>
</dbReference>
<dbReference type="GO" id="GO:0000166">
    <property type="term" value="F:nucleotide binding"/>
    <property type="evidence" value="ECO:0007669"/>
    <property type="project" value="UniProtKB-KW"/>
</dbReference>
<dbReference type="InterPro" id="IPR024615">
    <property type="entry name" value="CRISPR-assoc_Cmr2_N"/>
</dbReference>
<dbReference type="STRING" id="55802.TBCH5v1_2369"/>
<dbReference type="GO" id="GO:0051607">
    <property type="term" value="P:defense response to virus"/>
    <property type="evidence" value="ECO:0007669"/>
    <property type="project" value="UniProtKB-KW"/>
</dbReference>
<dbReference type="InterPro" id="IPR054767">
    <property type="entry name" value="Cas10-Cmr2_palm2"/>
</dbReference>
<dbReference type="Pfam" id="PF12469">
    <property type="entry name" value="Cmr2_N"/>
    <property type="match status" value="1"/>
</dbReference>
<dbReference type="PANTHER" id="PTHR36528:SF1">
    <property type="entry name" value="CRISPR SYSTEM SINGLE-STRAND-SPECIFIC DEOXYRIBONUCLEASE CAS10_CSM1 (SUBTYPE III-A)"/>
    <property type="match status" value="1"/>
</dbReference>
<reference evidence="4 5" key="1">
    <citation type="journal article" date="2016" name="Genome Announc.">
        <title>Complete genome sequence of the hyperthermophilic and piezophilic archaeon Thermococcus barophilus Ch5, capable of growth at the expense of hydrogenogenesis from carbon monoxide and formate.</title>
        <authorList>
            <person name="Oger P."/>
            <person name="Sokolova T.G."/>
            <person name="Kozhevnikova D.A."/>
            <person name="Taranov E.A."/>
            <person name="Vannier P."/>
            <person name="Lee H.S."/>
            <person name="Kwon K.K."/>
            <person name="Kang S.G."/>
            <person name="Lee J.H."/>
            <person name="Bonch-Osmolovskaya E.A."/>
            <person name="Lebedinsky A.V."/>
        </authorList>
    </citation>
    <scope>NUCLEOTIDE SEQUENCE [LARGE SCALE GENOMIC DNA]</scope>
    <source>
        <strain evidence="5">Ch5</strain>
    </source>
</reference>
<dbReference type="InterPro" id="IPR052117">
    <property type="entry name" value="Cas10/Csm1_subtype-III-A"/>
</dbReference>
<dbReference type="AlphaFoldDB" id="A0A0S1XEP6"/>
<dbReference type="Gene3D" id="3.30.70.2220">
    <property type="entry name" value="CRISPR-Cas system, Cmr2 subunit, D1 domain, cysteine cluster"/>
    <property type="match status" value="1"/>
</dbReference>
<dbReference type="PATRIC" id="fig|55802.8.peg.2349"/>
<protein>
    <submittedName>
        <fullName evidence="4">CRISPR-associated protein, Crm2 family</fullName>
    </submittedName>
</protein>
<feature type="domain" description="GGDEF" evidence="3">
    <location>
        <begin position="605"/>
        <end position="762"/>
    </location>
</feature>
<dbReference type="Pfam" id="PF22335">
    <property type="entry name" value="Cas10-Cmr2_palm2"/>
    <property type="match status" value="1"/>
</dbReference>
<accession>A0A0S1XEP6</accession>
<proteinExistence type="predicted"/>
<gene>
    <name evidence="4" type="ORF">TBCH5v1_2369</name>
</gene>
<keyword evidence="1" id="KW-0547">Nucleotide-binding</keyword>
<dbReference type="EMBL" id="CP013050">
    <property type="protein sequence ID" value="ALM76262.1"/>
    <property type="molecule type" value="Genomic_DNA"/>
</dbReference>
<evidence type="ECO:0000256" key="2">
    <source>
        <dbReference type="ARBA" id="ARBA00023118"/>
    </source>
</evidence>
<dbReference type="GeneID" id="26137583"/>
<dbReference type="Proteomes" id="UP000066042">
    <property type="component" value="Chromosome"/>
</dbReference>
<sequence>MKSEYFNALLEAYLEINPSEILSGQVPDDWKALSSFPLEGEPTKITLKHPISSKEKELTETTHILAEGKKNVIKEIVGDFDFSAQNIEEFAKFWNDLPEKLQEFYKDRIENLKKEGKLDASIDSETLAKELVHFPADSLIPDHDWLSRLDLYATIKAAEKTGAKLYFLRFKISPVQGFIGNARTERDLWAGSHMLGYLTYQAISEIWHEYGPQAVIFPHLRGQPFFEFEIGLLEDKDELEIANIPNKVLAIISVWERESLEDLKGRIESKIIRELKGIFNAAWEFYGVNFEKKNIYEKTIEKYFTITIELIPFEEVKPVFGKLLRDYLTTLGQKASVSTYYSELFMILDQLTDFRSREFEKVKQPEGFKCTLCGEHVAIGGDVLGYFELRMKWEDLRKNLNSRGIYDIKSKERLCPLCLAKRFYPRFYALWKAGDVKSAYDEDLARKVKEYFEDKILNVKRFESVSEVAIKRPTRKAVDLCKESKLYVTGNSLKRPITWYDIFMDILEALSSKYGGSFLNPGGTLASSFSEALRKLRTAVSPLFKKLSPNIEVLYKENLRTLDSLAKIYGLNSTDLMEKGINDRVRLDVLEAILELEEFIGEPPKYYAILKMDGDNMGKVISGTKAVKPLRDYSLTENAPDVPRPVTPTVHIAITRSLSKFAVEKVPNLSKAHRAELIYAGGDDVFAIVPTDQAVQLAYELQKEFRKDWEKFDYLQGSTRSMSAGILAVYYKEPLYSAVRKVNELEHLAKESGRNALAIGYLTHSGNYYVITVNWRIFSDDAVYDLLRSFVSETENMKEKISTRFLYEVLYGVDRWPNDPDAIIQLLRYEIMRHSNFRKEEHEERILEKLTEILWIARNVRAKVEEKELNELGISTDVGRVNEAISGVIVDDPEKDKPLDSFEKVISAIKESEEKLWIFEIQEKLRGLVGGDVAKSIAGLVLKKQIKGAVTLIKILREMEVRA</sequence>
<dbReference type="InterPro" id="IPR000160">
    <property type="entry name" value="GGDEF_dom"/>
</dbReference>
<dbReference type="RefSeq" id="WP_056934685.1">
    <property type="nucleotide sequence ID" value="NZ_CP013050.1"/>
</dbReference>
<dbReference type="PROSITE" id="PS50887">
    <property type="entry name" value="GGDEF"/>
    <property type="match status" value="1"/>
</dbReference>
<dbReference type="Gene3D" id="3.30.70.270">
    <property type="match status" value="1"/>
</dbReference>
<evidence type="ECO:0000313" key="5">
    <source>
        <dbReference type="Proteomes" id="UP000066042"/>
    </source>
</evidence>
<dbReference type="InterPro" id="IPR013407">
    <property type="entry name" value="CRISPR-assoc_prot_Cmr2"/>
</dbReference>
<name>A0A0S1XEP6_THEBA</name>
<evidence type="ECO:0000259" key="3">
    <source>
        <dbReference type="PROSITE" id="PS50887"/>
    </source>
</evidence>
<dbReference type="InterPro" id="IPR038242">
    <property type="entry name" value="Cmr2_N"/>
</dbReference>
<dbReference type="InterPro" id="IPR043128">
    <property type="entry name" value="Rev_trsase/Diguanyl_cyclase"/>
</dbReference>
<dbReference type="NCBIfam" id="TIGR02577">
    <property type="entry name" value="cas_TM1794_Cmr2"/>
    <property type="match status" value="2"/>
</dbReference>
<keyword evidence="2" id="KW-0051">Antiviral defense</keyword>
<evidence type="ECO:0000256" key="1">
    <source>
        <dbReference type="ARBA" id="ARBA00022741"/>
    </source>
</evidence>